<evidence type="ECO:0000256" key="1">
    <source>
        <dbReference type="ARBA" id="ARBA00000077"/>
    </source>
</evidence>
<dbReference type="GO" id="GO:0003723">
    <property type="term" value="F:RNA binding"/>
    <property type="evidence" value="ECO:0007669"/>
    <property type="project" value="UniProtKB-UniRule"/>
</dbReference>
<keyword evidence="12 14" id="KW-0378">Hydrolase</keyword>
<evidence type="ECO:0000259" key="17">
    <source>
        <dbReference type="PROSITE" id="PS51975"/>
    </source>
</evidence>
<dbReference type="Proteomes" id="UP000184016">
    <property type="component" value="Unassembled WGS sequence"/>
</dbReference>
<dbReference type="AlphaFoldDB" id="A0A1M6RTI3"/>
<comment type="subcellular location">
    <subcellularLocation>
        <location evidence="4 14">Cytoplasm</location>
    </subcellularLocation>
</comment>
<dbReference type="RefSeq" id="WP_072874140.1">
    <property type="nucleotide sequence ID" value="NZ_FRAF01000012.1"/>
</dbReference>
<evidence type="ECO:0000256" key="16">
    <source>
        <dbReference type="RuleBase" id="RU003515"/>
    </source>
</evidence>
<keyword evidence="10 14" id="KW-0479">Metal-binding</keyword>
<evidence type="ECO:0000256" key="5">
    <source>
        <dbReference type="ARBA" id="ARBA00007383"/>
    </source>
</evidence>
<dbReference type="OrthoDB" id="9803420at2"/>
<dbReference type="PROSITE" id="PS51975">
    <property type="entry name" value="RNASE_H_2"/>
    <property type="match status" value="1"/>
</dbReference>
<evidence type="ECO:0000256" key="15">
    <source>
        <dbReference type="PROSITE-ProRule" id="PRU01319"/>
    </source>
</evidence>
<name>A0A1M6RTI3_9BACL</name>
<dbReference type="GO" id="GO:0006298">
    <property type="term" value="P:mismatch repair"/>
    <property type="evidence" value="ECO:0007669"/>
    <property type="project" value="TreeGrafter"/>
</dbReference>
<dbReference type="InterPro" id="IPR036397">
    <property type="entry name" value="RNaseH_sf"/>
</dbReference>
<protein>
    <recommendedName>
        <fullName evidence="7 14">Ribonuclease HII</fullName>
        <shortName evidence="14">RNase HII</shortName>
        <ecNumber evidence="6 14">3.1.26.4</ecNumber>
    </recommendedName>
</protein>
<dbReference type="InterPro" id="IPR022898">
    <property type="entry name" value="RNase_HII"/>
</dbReference>
<dbReference type="STRING" id="1830138.SAMN05443507_11295"/>
<evidence type="ECO:0000256" key="10">
    <source>
        <dbReference type="ARBA" id="ARBA00022723"/>
    </source>
</evidence>
<evidence type="ECO:0000256" key="8">
    <source>
        <dbReference type="ARBA" id="ARBA00022490"/>
    </source>
</evidence>
<dbReference type="GO" id="GO:0005737">
    <property type="term" value="C:cytoplasm"/>
    <property type="evidence" value="ECO:0007669"/>
    <property type="project" value="UniProtKB-SubCell"/>
</dbReference>
<dbReference type="GO" id="GO:0032299">
    <property type="term" value="C:ribonuclease H2 complex"/>
    <property type="evidence" value="ECO:0007669"/>
    <property type="project" value="TreeGrafter"/>
</dbReference>
<sequence>MLVRSWQVERWLVGSKQVLLAGVDEVGRGCLAGPVVAAAVIFSPDVPIAELQSITDSKKLTAKKREVLLEKIQEIALDISVGAASVQEIDHLNIRQASLLAMQRAVQGLKWTPDWVLVDGNDSLQNRVNSLTLSVIKGDIRCLSIGAASIVAKEWRDRYMKNLSKEYPFYDWENNVGYGTSQHLDSMNIYGITPHHRQSFSPVQMIMRNREG</sequence>
<comment type="function">
    <text evidence="3 14 16">Endonuclease that specifically degrades the RNA of RNA-DNA hybrids.</text>
</comment>
<comment type="catalytic activity">
    <reaction evidence="1 14 15 16">
        <text>Endonucleolytic cleavage to 5'-phosphomonoester.</text>
        <dbReference type="EC" id="3.1.26.4"/>
    </reaction>
</comment>
<dbReference type="NCBIfam" id="NF000595">
    <property type="entry name" value="PRK00015.1-3"/>
    <property type="match status" value="1"/>
</dbReference>
<evidence type="ECO:0000256" key="6">
    <source>
        <dbReference type="ARBA" id="ARBA00012180"/>
    </source>
</evidence>
<dbReference type="EC" id="3.1.26.4" evidence="6 14"/>
<dbReference type="GO" id="GO:0043137">
    <property type="term" value="P:DNA replication, removal of RNA primer"/>
    <property type="evidence" value="ECO:0007669"/>
    <property type="project" value="TreeGrafter"/>
</dbReference>
<dbReference type="Pfam" id="PF01351">
    <property type="entry name" value="RNase_HII"/>
    <property type="match status" value="1"/>
</dbReference>
<evidence type="ECO:0000256" key="11">
    <source>
        <dbReference type="ARBA" id="ARBA00022759"/>
    </source>
</evidence>
<evidence type="ECO:0000256" key="7">
    <source>
        <dbReference type="ARBA" id="ARBA00019179"/>
    </source>
</evidence>
<dbReference type="HAMAP" id="MF_00052_B">
    <property type="entry name" value="RNase_HII_B"/>
    <property type="match status" value="1"/>
</dbReference>
<keyword evidence="9 14" id="KW-0540">Nuclease</keyword>
<dbReference type="PANTHER" id="PTHR10954">
    <property type="entry name" value="RIBONUCLEASE H2 SUBUNIT A"/>
    <property type="match status" value="1"/>
</dbReference>
<feature type="binding site" evidence="14 15">
    <location>
        <position position="24"/>
    </location>
    <ligand>
        <name>a divalent metal cation</name>
        <dbReference type="ChEBI" id="CHEBI:60240"/>
    </ligand>
</feature>
<keyword evidence="8 14" id="KW-0963">Cytoplasm</keyword>
<comment type="similarity">
    <text evidence="5 14 16">Belongs to the RNase HII family.</text>
</comment>
<proteinExistence type="inferred from homology"/>
<evidence type="ECO:0000256" key="4">
    <source>
        <dbReference type="ARBA" id="ARBA00004496"/>
    </source>
</evidence>
<evidence type="ECO:0000256" key="2">
    <source>
        <dbReference type="ARBA" id="ARBA00001946"/>
    </source>
</evidence>
<feature type="binding site" evidence="14 15">
    <location>
        <position position="25"/>
    </location>
    <ligand>
        <name>a divalent metal cation</name>
        <dbReference type="ChEBI" id="CHEBI:60240"/>
    </ligand>
</feature>
<evidence type="ECO:0000313" key="18">
    <source>
        <dbReference type="EMBL" id="SHK35743.1"/>
    </source>
</evidence>
<dbReference type="InterPro" id="IPR012337">
    <property type="entry name" value="RNaseH-like_sf"/>
</dbReference>
<keyword evidence="19" id="KW-1185">Reference proteome</keyword>
<comment type="cofactor">
    <cofactor evidence="14 15">
        <name>Mn(2+)</name>
        <dbReference type="ChEBI" id="CHEBI:29035"/>
    </cofactor>
    <cofactor evidence="14 15">
        <name>Mg(2+)</name>
        <dbReference type="ChEBI" id="CHEBI:18420"/>
    </cofactor>
    <text evidence="14 15">Manganese or magnesium. Binds 1 divalent metal ion per monomer in the absence of substrate. May bind a second metal ion after substrate binding.</text>
</comment>
<feature type="domain" description="RNase H type-2" evidence="17">
    <location>
        <begin position="18"/>
        <end position="212"/>
    </location>
</feature>
<dbReference type="InterPro" id="IPR024567">
    <property type="entry name" value="RNase_HII/HIII_dom"/>
</dbReference>
<evidence type="ECO:0000256" key="13">
    <source>
        <dbReference type="ARBA" id="ARBA00023211"/>
    </source>
</evidence>
<dbReference type="Gene3D" id="3.30.420.10">
    <property type="entry name" value="Ribonuclease H-like superfamily/Ribonuclease H"/>
    <property type="match status" value="1"/>
</dbReference>
<reference evidence="19" key="1">
    <citation type="submission" date="2016-11" db="EMBL/GenBank/DDBJ databases">
        <authorList>
            <person name="Varghese N."/>
            <person name="Submissions S."/>
        </authorList>
    </citation>
    <scope>NUCLEOTIDE SEQUENCE [LARGE SCALE GENOMIC DNA]</scope>
    <source>
        <strain evidence="19">USBA-503</strain>
    </source>
</reference>
<keyword evidence="13 14" id="KW-0464">Manganese</keyword>
<dbReference type="GO" id="GO:0030145">
    <property type="term" value="F:manganese ion binding"/>
    <property type="evidence" value="ECO:0007669"/>
    <property type="project" value="UniProtKB-UniRule"/>
</dbReference>
<dbReference type="SUPFAM" id="SSF53098">
    <property type="entry name" value="Ribonuclease H-like"/>
    <property type="match status" value="1"/>
</dbReference>
<evidence type="ECO:0000313" key="19">
    <source>
        <dbReference type="Proteomes" id="UP000184016"/>
    </source>
</evidence>
<dbReference type="InterPro" id="IPR001352">
    <property type="entry name" value="RNase_HII/HIII"/>
</dbReference>
<evidence type="ECO:0000256" key="9">
    <source>
        <dbReference type="ARBA" id="ARBA00022722"/>
    </source>
</evidence>
<dbReference type="GO" id="GO:0004523">
    <property type="term" value="F:RNA-DNA hybrid ribonuclease activity"/>
    <property type="evidence" value="ECO:0007669"/>
    <property type="project" value="UniProtKB-UniRule"/>
</dbReference>
<keyword evidence="11 14" id="KW-0255">Endonuclease</keyword>
<accession>A0A1M6RTI3</accession>
<organism evidence="18 19">
    <name type="scientific">Alicyclobacillus tolerans</name>
    <dbReference type="NCBI Taxonomy" id="90970"/>
    <lineage>
        <taxon>Bacteria</taxon>
        <taxon>Bacillati</taxon>
        <taxon>Bacillota</taxon>
        <taxon>Bacilli</taxon>
        <taxon>Bacillales</taxon>
        <taxon>Alicyclobacillaceae</taxon>
        <taxon>Alicyclobacillus</taxon>
    </lineage>
</organism>
<dbReference type="EMBL" id="FRAF01000012">
    <property type="protein sequence ID" value="SHK35743.1"/>
    <property type="molecule type" value="Genomic_DNA"/>
</dbReference>
<dbReference type="CDD" id="cd07182">
    <property type="entry name" value="RNase_HII_bacteria_HII_like"/>
    <property type="match status" value="1"/>
</dbReference>
<evidence type="ECO:0000256" key="12">
    <source>
        <dbReference type="ARBA" id="ARBA00022801"/>
    </source>
</evidence>
<gene>
    <name evidence="14" type="primary">rnhB</name>
    <name evidence="18" type="ORF">SAMN05443507_11295</name>
</gene>
<evidence type="ECO:0000256" key="3">
    <source>
        <dbReference type="ARBA" id="ARBA00004065"/>
    </source>
</evidence>
<dbReference type="PANTHER" id="PTHR10954:SF18">
    <property type="entry name" value="RIBONUCLEASE HII"/>
    <property type="match status" value="1"/>
</dbReference>
<feature type="binding site" evidence="14 15">
    <location>
        <position position="119"/>
    </location>
    <ligand>
        <name>a divalent metal cation</name>
        <dbReference type="ChEBI" id="CHEBI:60240"/>
    </ligand>
</feature>
<comment type="cofactor">
    <cofactor evidence="2">
        <name>Mg(2+)</name>
        <dbReference type="ChEBI" id="CHEBI:18420"/>
    </cofactor>
</comment>
<evidence type="ECO:0000256" key="14">
    <source>
        <dbReference type="HAMAP-Rule" id="MF_00052"/>
    </source>
</evidence>